<evidence type="ECO:0000313" key="2">
    <source>
        <dbReference type="Proteomes" id="UP001348397"/>
    </source>
</evidence>
<sequence>MFEELIERYSQYSDTELINAYSNKNSYTQEAQKALEIEIKNRGGLESLKVRYNSLIEKENEKIRISKEAGVLYTQGFTKNDINSRINSELLPSEEIREIIEVSCNKIEASRKDEEIKPATFIGSITGGIIGGNHWRYIVEPAAYLFRTHFLSFCYWIGDNFLWCYKAFHQAK</sequence>
<comment type="caution">
    <text evidence="1">The sequence shown here is derived from an EMBL/GenBank/DDBJ whole genome shotgun (WGS) entry which is preliminary data.</text>
</comment>
<dbReference type="RefSeq" id="WP_326320530.1">
    <property type="nucleotide sequence ID" value="NZ_JAYLAA010000034.1"/>
</dbReference>
<gene>
    <name evidence="1" type="ORF">SOP96_08365</name>
</gene>
<dbReference type="Proteomes" id="UP001348397">
    <property type="component" value="Unassembled WGS sequence"/>
</dbReference>
<dbReference type="EMBL" id="JAYLAA010000034">
    <property type="protein sequence ID" value="MEC3875720.1"/>
    <property type="molecule type" value="Genomic_DNA"/>
</dbReference>
<accession>A0ABU6HRN6</accession>
<organism evidence="1 2">
    <name type="scientific">Chryseobacterium salviniae</name>
    <dbReference type="NCBI Taxonomy" id="3101750"/>
    <lineage>
        <taxon>Bacteria</taxon>
        <taxon>Pseudomonadati</taxon>
        <taxon>Bacteroidota</taxon>
        <taxon>Flavobacteriia</taxon>
        <taxon>Flavobacteriales</taxon>
        <taxon>Weeksellaceae</taxon>
        <taxon>Chryseobacterium group</taxon>
        <taxon>Chryseobacterium</taxon>
    </lineage>
</organism>
<name>A0ABU6HRN6_9FLAO</name>
<evidence type="ECO:0000313" key="1">
    <source>
        <dbReference type="EMBL" id="MEC3875720.1"/>
    </source>
</evidence>
<reference evidence="1 2" key="1">
    <citation type="submission" date="2024-01" db="EMBL/GenBank/DDBJ databases">
        <title>Chryseobacterium sp. T9W2-O.</title>
        <authorList>
            <person name="Maltman C."/>
        </authorList>
    </citation>
    <scope>NUCLEOTIDE SEQUENCE [LARGE SCALE GENOMIC DNA]</scope>
    <source>
        <strain evidence="1 2">T9W2-O</strain>
    </source>
</reference>
<proteinExistence type="predicted"/>
<keyword evidence="2" id="KW-1185">Reference proteome</keyword>
<protein>
    <submittedName>
        <fullName evidence="1">Uncharacterized protein</fullName>
    </submittedName>
</protein>